<evidence type="ECO:0000259" key="8">
    <source>
        <dbReference type="PROSITE" id="PS50109"/>
    </source>
</evidence>
<dbReference type="InterPro" id="IPR013767">
    <property type="entry name" value="PAS_fold"/>
</dbReference>
<evidence type="ECO:0000259" key="10">
    <source>
        <dbReference type="PROSITE" id="PS50113"/>
    </source>
</evidence>
<accession>A0ABQ5T762</accession>
<keyword evidence="12" id="KW-1185">Reference proteome</keyword>
<dbReference type="SMART" id="SM00388">
    <property type="entry name" value="HisKA"/>
    <property type="match status" value="1"/>
</dbReference>
<dbReference type="InterPro" id="IPR036890">
    <property type="entry name" value="HATPase_C_sf"/>
</dbReference>
<dbReference type="PROSITE" id="PS50113">
    <property type="entry name" value="PAC"/>
    <property type="match status" value="1"/>
</dbReference>
<dbReference type="NCBIfam" id="TIGR00229">
    <property type="entry name" value="sensory_box"/>
    <property type="match status" value="2"/>
</dbReference>
<dbReference type="Gene3D" id="1.10.287.130">
    <property type="match status" value="1"/>
</dbReference>
<dbReference type="InterPro" id="IPR000700">
    <property type="entry name" value="PAS-assoc_C"/>
</dbReference>
<dbReference type="Gene3D" id="3.30.565.10">
    <property type="entry name" value="Histidine kinase-like ATPase, C-terminal domain"/>
    <property type="match status" value="1"/>
</dbReference>
<dbReference type="Pfam" id="PF00512">
    <property type="entry name" value="HisKA"/>
    <property type="match status" value="1"/>
</dbReference>
<sequence length="797" mass="85261">MRGMERRQEGRGRRATDRASGAPAWMRIGALVLALGATGYGLLLSREAGRPVREALRLSEENLTLNAQLTARRTADLMRTARDGLDAGEAALSEDAEPIAVVEAARQAAPDIGFTVIGADGAVLASQGEGEIAMPGSDLWERRLEARITPPLEKDAGIRIVSAAGIVLASPNADEQGKPAQAVLGVAAGDLASLDQPREIKTGSVERTVVAVPVTPGGPYVVASGEPSAHGLAALIDDSWVLGAPIVLGLGVVGLFLWQGVRRARASREWASSERRFRVAVEAARCGVWEWDLEAEEVTLSDYMATLLGFERGGVTSSDAVMARIHPRFRDEVRHALRQASAYGAFEVTFPVPGEGGRTRWIDARGQARGERGEAGFSVILGVALDITEARRAKAAAQSAESRLRDGVESISDAFVLFDRHGRLILSNQAFEDAFGFERGVVRRGAAKDELNRIAALAIKAEHAPAHGRAGLREVELHDGRWLQLSERFTSEGGSVVTAADITAIKREEAERRRAVEDLSRTVAQLESSQQMLSQLARKYEVAMTRAEAANQAKSEFLANMSHELRTPLNAINGFSEIMAAELFGPIGDKYKGYAGDILKSGQHLLSLINDILDMAKIEAGKMTLHYEPVSLHEVCDDAVRLMRGKAEDAGLTLTVEAGDLPDIEADQRGVKQILLNLISNAVKFTPEGGAVTLSLTPFRGPAGEDRIRVACADTGIGIAPEDLLRLARPFEQVEGQHSKTTQGTGLGLALTKSLIELHGGQLAMQSEPGVGTVVSFDLPTRRPTSSVTPMKTALAA</sequence>
<feature type="domain" description="Histidine kinase" evidence="8">
    <location>
        <begin position="560"/>
        <end position="783"/>
    </location>
</feature>
<reference evidence="11" key="1">
    <citation type="journal article" date="2014" name="Int. J. Syst. Evol. Microbiol.">
        <title>Complete genome of a new Firmicutes species belonging to the dominant human colonic microbiota ('Ruminococcus bicirculans') reveals two chromosomes and a selective capacity to utilize plant glucans.</title>
        <authorList>
            <consortium name="NISC Comparative Sequencing Program"/>
            <person name="Wegmann U."/>
            <person name="Louis P."/>
            <person name="Goesmann A."/>
            <person name="Henrissat B."/>
            <person name="Duncan S.H."/>
            <person name="Flint H.J."/>
        </authorList>
    </citation>
    <scope>NUCLEOTIDE SEQUENCE</scope>
    <source>
        <strain evidence="11">VKM B-1499</strain>
    </source>
</reference>
<dbReference type="Proteomes" id="UP001143509">
    <property type="component" value="Unassembled WGS sequence"/>
</dbReference>
<evidence type="ECO:0000256" key="6">
    <source>
        <dbReference type="SAM" id="Coils"/>
    </source>
</evidence>
<dbReference type="InterPro" id="IPR036097">
    <property type="entry name" value="HisK_dim/P_sf"/>
</dbReference>
<evidence type="ECO:0000259" key="9">
    <source>
        <dbReference type="PROSITE" id="PS50112"/>
    </source>
</evidence>
<comment type="caution">
    <text evidence="11">The sequence shown here is derived from an EMBL/GenBank/DDBJ whole genome shotgun (WGS) entry which is preliminary data.</text>
</comment>
<dbReference type="Gene3D" id="3.30.450.20">
    <property type="entry name" value="PAS domain"/>
    <property type="match status" value="2"/>
</dbReference>
<name>A0ABQ5T762_9CAUL</name>
<evidence type="ECO:0000256" key="3">
    <source>
        <dbReference type="ARBA" id="ARBA00022553"/>
    </source>
</evidence>
<dbReference type="Pfam" id="PF02518">
    <property type="entry name" value="HATPase_c"/>
    <property type="match status" value="1"/>
</dbReference>
<feature type="domain" description="PAS" evidence="9">
    <location>
        <begin position="273"/>
        <end position="344"/>
    </location>
</feature>
<gene>
    <name evidence="11" type="primary">pleC</name>
    <name evidence="11" type="ORF">GCM10017620_12160</name>
</gene>
<dbReference type="PRINTS" id="PR00344">
    <property type="entry name" value="BCTRLSENSOR"/>
</dbReference>
<dbReference type="PROSITE" id="PS50109">
    <property type="entry name" value="HIS_KIN"/>
    <property type="match status" value="1"/>
</dbReference>
<keyword evidence="7" id="KW-0472">Membrane</keyword>
<keyword evidence="7" id="KW-1133">Transmembrane helix</keyword>
<feature type="transmembrane region" description="Helical" evidence="7">
    <location>
        <begin position="21"/>
        <end position="43"/>
    </location>
</feature>
<keyword evidence="5" id="KW-0418">Kinase</keyword>
<comment type="catalytic activity">
    <reaction evidence="1">
        <text>ATP + protein L-histidine = ADP + protein N-phospho-L-histidine.</text>
        <dbReference type="EC" id="2.7.13.3"/>
    </reaction>
</comment>
<keyword evidence="6" id="KW-0175">Coiled coil</keyword>
<dbReference type="CDD" id="cd16922">
    <property type="entry name" value="HATPase_EvgS-ArcB-TorS-like"/>
    <property type="match status" value="1"/>
</dbReference>
<dbReference type="SUPFAM" id="SSF47384">
    <property type="entry name" value="Homodimeric domain of signal transducing histidine kinase"/>
    <property type="match status" value="1"/>
</dbReference>
<keyword evidence="3" id="KW-0597">Phosphoprotein</keyword>
<dbReference type="InterPro" id="IPR003661">
    <property type="entry name" value="HisK_dim/P_dom"/>
</dbReference>
<feature type="domain" description="PAS" evidence="9">
    <location>
        <begin position="400"/>
        <end position="439"/>
    </location>
</feature>
<dbReference type="InterPro" id="IPR035965">
    <property type="entry name" value="PAS-like_dom_sf"/>
</dbReference>
<reference evidence="11" key="2">
    <citation type="submission" date="2023-01" db="EMBL/GenBank/DDBJ databases">
        <authorList>
            <person name="Sun Q."/>
            <person name="Evtushenko L."/>
        </authorList>
    </citation>
    <scope>NUCLEOTIDE SEQUENCE</scope>
    <source>
        <strain evidence="11">VKM B-1499</strain>
    </source>
</reference>
<protein>
    <recommendedName>
        <fullName evidence="2">histidine kinase</fullName>
        <ecNumber evidence="2">2.7.13.3</ecNumber>
    </recommendedName>
</protein>
<keyword evidence="4" id="KW-0808">Transferase</keyword>
<dbReference type="InterPro" id="IPR004358">
    <property type="entry name" value="Sig_transdc_His_kin-like_C"/>
</dbReference>
<keyword evidence="7" id="KW-0812">Transmembrane</keyword>
<evidence type="ECO:0000256" key="1">
    <source>
        <dbReference type="ARBA" id="ARBA00000085"/>
    </source>
</evidence>
<proteinExistence type="predicted"/>
<evidence type="ECO:0000256" key="4">
    <source>
        <dbReference type="ARBA" id="ARBA00022679"/>
    </source>
</evidence>
<dbReference type="PROSITE" id="PS50112">
    <property type="entry name" value="PAS"/>
    <property type="match status" value="2"/>
</dbReference>
<dbReference type="InterPro" id="IPR000014">
    <property type="entry name" value="PAS"/>
</dbReference>
<dbReference type="CDD" id="cd00082">
    <property type="entry name" value="HisKA"/>
    <property type="match status" value="1"/>
</dbReference>
<organism evidence="11 12">
    <name type="scientific">Brevundimonas intermedia</name>
    <dbReference type="NCBI Taxonomy" id="74315"/>
    <lineage>
        <taxon>Bacteria</taxon>
        <taxon>Pseudomonadati</taxon>
        <taxon>Pseudomonadota</taxon>
        <taxon>Alphaproteobacteria</taxon>
        <taxon>Caulobacterales</taxon>
        <taxon>Caulobacteraceae</taxon>
        <taxon>Brevundimonas</taxon>
    </lineage>
</organism>
<evidence type="ECO:0000313" key="11">
    <source>
        <dbReference type="EMBL" id="GLK48243.1"/>
    </source>
</evidence>
<dbReference type="EMBL" id="BSFD01000002">
    <property type="protein sequence ID" value="GLK48243.1"/>
    <property type="molecule type" value="Genomic_DNA"/>
</dbReference>
<dbReference type="PANTHER" id="PTHR43047:SF72">
    <property type="entry name" value="OSMOSENSING HISTIDINE PROTEIN KINASE SLN1"/>
    <property type="match status" value="1"/>
</dbReference>
<dbReference type="Pfam" id="PF00989">
    <property type="entry name" value="PAS"/>
    <property type="match status" value="1"/>
</dbReference>
<feature type="domain" description="PAC" evidence="10">
    <location>
        <begin position="346"/>
        <end position="399"/>
    </location>
</feature>
<evidence type="ECO:0000256" key="7">
    <source>
        <dbReference type="SAM" id="Phobius"/>
    </source>
</evidence>
<evidence type="ECO:0000256" key="5">
    <source>
        <dbReference type="ARBA" id="ARBA00022777"/>
    </source>
</evidence>
<dbReference type="SUPFAM" id="SSF55874">
    <property type="entry name" value="ATPase domain of HSP90 chaperone/DNA topoisomerase II/histidine kinase"/>
    <property type="match status" value="1"/>
</dbReference>
<evidence type="ECO:0000313" key="12">
    <source>
        <dbReference type="Proteomes" id="UP001143509"/>
    </source>
</evidence>
<dbReference type="SUPFAM" id="SSF55785">
    <property type="entry name" value="PYP-like sensor domain (PAS domain)"/>
    <property type="match status" value="2"/>
</dbReference>
<dbReference type="PANTHER" id="PTHR43047">
    <property type="entry name" value="TWO-COMPONENT HISTIDINE PROTEIN KINASE"/>
    <property type="match status" value="1"/>
</dbReference>
<dbReference type="SMART" id="SM00387">
    <property type="entry name" value="HATPase_c"/>
    <property type="match status" value="1"/>
</dbReference>
<dbReference type="InterPro" id="IPR003594">
    <property type="entry name" value="HATPase_dom"/>
</dbReference>
<dbReference type="Pfam" id="PF12860">
    <property type="entry name" value="PAS_7"/>
    <property type="match status" value="1"/>
</dbReference>
<dbReference type="EC" id="2.7.13.3" evidence="2"/>
<feature type="coiled-coil region" evidence="6">
    <location>
        <begin position="505"/>
        <end position="553"/>
    </location>
</feature>
<evidence type="ECO:0000256" key="2">
    <source>
        <dbReference type="ARBA" id="ARBA00012438"/>
    </source>
</evidence>
<dbReference type="SMART" id="SM00091">
    <property type="entry name" value="PAS"/>
    <property type="match status" value="2"/>
</dbReference>
<dbReference type="InterPro" id="IPR005467">
    <property type="entry name" value="His_kinase_dom"/>
</dbReference>
<dbReference type="CDD" id="cd00130">
    <property type="entry name" value="PAS"/>
    <property type="match status" value="1"/>
</dbReference>